<dbReference type="GO" id="GO:0045901">
    <property type="term" value="P:positive regulation of translational elongation"/>
    <property type="evidence" value="ECO:0007669"/>
    <property type="project" value="InterPro"/>
</dbReference>
<dbReference type="SUPFAM" id="SSF50104">
    <property type="entry name" value="Translation proteins SH3-like domain"/>
    <property type="match status" value="1"/>
</dbReference>
<dbReference type="GO" id="GO:0043022">
    <property type="term" value="F:ribosome binding"/>
    <property type="evidence" value="ECO:0007669"/>
    <property type="project" value="InterPro"/>
</dbReference>
<dbReference type="InterPro" id="IPR020189">
    <property type="entry name" value="IF5A_C"/>
</dbReference>
<dbReference type="InterPro" id="IPR001884">
    <property type="entry name" value="IF5A-like"/>
</dbReference>
<dbReference type="InterPro" id="IPR019769">
    <property type="entry name" value="Trans_elong_IF5A_hypusine_site"/>
</dbReference>
<dbReference type="Proteomes" id="UP000789941">
    <property type="component" value="Unassembled WGS sequence"/>
</dbReference>
<dbReference type="NCBIfam" id="NF003076">
    <property type="entry name" value="PRK03999.1"/>
    <property type="match status" value="1"/>
</dbReference>
<feature type="domain" description="Translation initiation factor 5A C-terminal" evidence="12">
    <location>
        <begin position="70"/>
        <end position="130"/>
    </location>
</feature>
<evidence type="ECO:0000256" key="6">
    <source>
        <dbReference type="ARBA" id="ARBA00022540"/>
    </source>
</evidence>
<dbReference type="InterPro" id="IPR012340">
    <property type="entry name" value="NA-bd_OB-fold"/>
</dbReference>
<evidence type="ECO:0000256" key="9">
    <source>
        <dbReference type="ARBA" id="ARBA00032030"/>
    </source>
</evidence>
<dbReference type="PANTHER" id="PTHR11673">
    <property type="entry name" value="TRANSLATION INITIATION FACTOR 5A FAMILY MEMBER"/>
    <property type="match status" value="1"/>
</dbReference>
<dbReference type="PIRSF" id="PIRSF003025">
    <property type="entry name" value="eIF5A"/>
    <property type="match status" value="1"/>
</dbReference>
<keyword evidence="6 11" id="KW-0396">Initiation factor</keyword>
<dbReference type="SMART" id="SM01376">
    <property type="entry name" value="eIF-5a"/>
    <property type="match status" value="1"/>
</dbReference>
<dbReference type="InterPro" id="IPR014722">
    <property type="entry name" value="Rib_uL2_dom2"/>
</dbReference>
<dbReference type="AlphaFoldDB" id="A0A5E4LMT5"/>
<feature type="modified residue" description="Hypusine" evidence="11">
    <location>
        <position position="37"/>
    </location>
</feature>
<evidence type="ECO:0000256" key="11">
    <source>
        <dbReference type="HAMAP-Rule" id="MF_00085"/>
    </source>
</evidence>
<dbReference type="Gene3D" id="2.40.50.140">
    <property type="entry name" value="Nucleic acid-binding proteins"/>
    <property type="match status" value="1"/>
</dbReference>
<dbReference type="GO" id="GO:0045905">
    <property type="term" value="P:positive regulation of translational termination"/>
    <property type="evidence" value="ECO:0007669"/>
    <property type="project" value="InterPro"/>
</dbReference>
<keyword evidence="8 11" id="KW-0385">Hypusine</keyword>
<evidence type="ECO:0000256" key="1">
    <source>
        <dbReference type="ARBA" id="ARBA00003980"/>
    </source>
</evidence>
<evidence type="ECO:0000256" key="2">
    <source>
        <dbReference type="ARBA" id="ARBA00004496"/>
    </source>
</evidence>
<keyword evidence="7 11" id="KW-0648">Protein biosynthesis</keyword>
<evidence type="ECO:0000256" key="3">
    <source>
        <dbReference type="ARBA" id="ARBA00006016"/>
    </source>
</evidence>
<dbReference type="GO" id="GO:0003746">
    <property type="term" value="F:translation elongation factor activity"/>
    <property type="evidence" value="ECO:0007669"/>
    <property type="project" value="InterPro"/>
</dbReference>
<reference evidence="13 14" key="1">
    <citation type="submission" date="2019-08" db="EMBL/GenBank/DDBJ databases">
        <authorList>
            <person name="Vazquez-Campos X."/>
        </authorList>
    </citation>
    <scope>NUCLEOTIDE SEQUENCE [LARGE SCALE GENOMIC DNA]</scope>
    <source>
        <strain evidence="13">LFW-283_2</strain>
    </source>
</reference>
<evidence type="ECO:0000313" key="13">
    <source>
        <dbReference type="EMBL" id="VVC03294.1"/>
    </source>
</evidence>
<dbReference type="EMBL" id="CABMJJ010000007">
    <property type="protein sequence ID" value="VVC03294.1"/>
    <property type="molecule type" value="Genomic_DNA"/>
</dbReference>
<dbReference type="NCBIfam" id="TIGR00037">
    <property type="entry name" value="eIF_5A"/>
    <property type="match status" value="1"/>
</dbReference>
<dbReference type="Pfam" id="PF21485">
    <property type="entry name" value="IF5A-like_N"/>
    <property type="match status" value="1"/>
</dbReference>
<protein>
    <recommendedName>
        <fullName evidence="4 11">Translation initiation factor 5A</fullName>
    </recommendedName>
    <alternativeName>
        <fullName evidence="10 11">Hypusine-containing protein</fullName>
    </alternativeName>
    <alternativeName>
        <fullName evidence="9 11">eIF-5A</fullName>
    </alternativeName>
</protein>
<comment type="caution">
    <text evidence="13">The sequence shown here is derived from an EMBL/GenBank/DDBJ whole genome shotgun (WGS) entry which is preliminary data.</text>
</comment>
<sequence length="130" mass="14347">MVDKVFAVAKELRVGRYVLIEDIPCKVVEIESSKPGKHGAAKMRITGIGVFEGQKKTLLSPGDADVDCPIIERKNVQIMSVNGNNAQVMDQASYEVYDLEIPQELLSAAAPGKEAEILECMGRKRMERIK</sequence>
<evidence type="ECO:0000259" key="12">
    <source>
        <dbReference type="SMART" id="SM01376"/>
    </source>
</evidence>
<dbReference type="InterPro" id="IPR048670">
    <property type="entry name" value="IF5A-like_N"/>
</dbReference>
<evidence type="ECO:0000256" key="7">
    <source>
        <dbReference type="ARBA" id="ARBA00022917"/>
    </source>
</evidence>
<accession>A0A5E4LMT5</accession>
<gene>
    <name evidence="11 13" type="primary">eif5a</name>
    <name evidence="13" type="ORF">LFW2832_00276</name>
</gene>
<evidence type="ECO:0000256" key="5">
    <source>
        <dbReference type="ARBA" id="ARBA00022490"/>
    </source>
</evidence>
<dbReference type="PROSITE" id="PS00302">
    <property type="entry name" value="IF5A_HYPUSINE"/>
    <property type="match status" value="1"/>
</dbReference>
<proteinExistence type="inferred from homology"/>
<dbReference type="InterPro" id="IPR022847">
    <property type="entry name" value="Transl_elong_IF5A_arc"/>
</dbReference>
<organism evidence="13 14">
    <name type="scientific">Candidatus Bilamarchaeum dharawalense</name>
    <dbReference type="NCBI Taxonomy" id="2885759"/>
    <lineage>
        <taxon>Archaea</taxon>
        <taxon>Candidatus Micrarchaeota</taxon>
        <taxon>Candidatus Micrarchaeia</taxon>
        <taxon>Candidatus Anstonellales</taxon>
        <taxon>Candidatus Bilamarchaeaceae</taxon>
        <taxon>Candidatus Bilamarchaeum</taxon>
    </lineage>
</organism>
<evidence type="ECO:0000313" key="14">
    <source>
        <dbReference type="Proteomes" id="UP000789941"/>
    </source>
</evidence>
<comment type="similarity">
    <text evidence="3 11">Belongs to the eIF-5A family.</text>
</comment>
<dbReference type="Gene3D" id="2.30.30.30">
    <property type="match status" value="1"/>
</dbReference>
<dbReference type="GO" id="GO:0003723">
    <property type="term" value="F:RNA binding"/>
    <property type="evidence" value="ECO:0007669"/>
    <property type="project" value="InterPro"/>
</dbReference>
<evidence type="ECO:0000256" key="4">
    <source>
        <dbReference type="ARBA" id="ARBA00016327"/>
    </source>
</evidence>
<comment type="subcellular location">
    <subcellularLocation>
        <location evidence="2 11">Cytoplasm</location>
    </subcellularLocation>
</comment>
<evidence type="ECO:0000256" key="10">
    <source>
        <dbReference type="ARBA" id="ARBA00032163"/>
    </source>
</evidence>
<dbReference type="SUPFAM" id="SSF50249">
    <property type="entry name" value="Nucleic acid-binding proteins"/>
    <property type="match status" value="1"/>
</dbReference>
<evidence type="ECO:0000256" key="8">
    <source>
        <dbReference type="ARBA" id="ARBA00023071"/>
    </source>
</evidence>
<dbReference type="InterPro" id="IPR008991">
    <property type="entry name" value="Translation_prot_SH3-like_sf"/>
</dbReference>
<dbReference type="GO" id="GO:0003743">
    <property type="term" value="F:translation initiation factor activity"/>
    <property type="evidence" value="ECO:0007669"/>
    <property type="project" value="UniProtKB-UniRule"/>
</dbReference>
<comment type="function">
    <text evidence="1 11">Functions by promoting the formation of the first peptide bond.</text>
</comment>
<dbReference type="GO" id="GO:0005737">
    <property type="term" value="C:cytoplasm"/>
    <property type="evidence" value="ECO:0007669"/>
    <property type="project" value="UniProtKB-SubCell"/>
</dbReference>
<dbReference type="HAMAP" id="MF_00085">
    <property type="entry name" value="eIF_5A"/>
    <property type="match status" value="1"/>
</dbReference>
<name>A0A5E4LMT5_9ARCH</name>
<keyword evidence="5 11" id="KW-0963">Cytoplasm</keyword>